<proteinExistence type="predicted"/>
<evidence type="ECO:0000313" key="3">
    <source>
        <dbReference type="EMBL" id="QIL49719.1"/>
    </source>
</evidence>
<name>A0A6G8AXM9_9ENTE</name>
<sequence length="243" mass="26251">MSFAGTLIILSIMSVTSAFGESATLDQKGNVTVDDSGKTEIVDPEKPEEVIEPGPSPSTSGSLRIDYVSSLDFGKVKVTETNRVYPTLANKVGTEGKLRGTFIQVSDFREKRTGWSLQVKQETQFKTDTYDELTGAVLSLDKGWANSSSSNNSPSVTRDTLAINNIGQVYEVARADETSGAGVWTIAFGASKENDKNQPVTIENNQKSGKSVNQAVSLKVPDATKIVAKEYQTKMTWILSEAP</sequence>
<dbReference type="AlphaFoldDB" id="A0A6G8AXM9"/>
<keyword evidence="1" id="KW-0732">Signal</keyword>
<feature type="signal peptide" evidence="1">
    <location>
        <begin position="1"/>
        <end position="20"/>
    </location>
</feature>
<organism evidence="3 4">
    <name type="scientific">Vagococcus hydrophili</name>
    <dbReference type="NCBI Taxonomy" id="2714947"/>
    <lineage>
        <taxon>Bacteria</taxon>
        <taxon>Bacillati</taxon>
        <taxon>Bacillota</taxon>
        <taxon>Bacilli</taxon>
        <taxon>Lactobacillales</taxon>
        <taxon>Enterococcaceae</taxon>
        <taxon>Vagococcus</taxon>
    </lineage>
</organism>
<keyword evidence="4" id="KW-1185">Reference proteome</keyword>
<feature type="domain" description="WxL" evidence="2">
    <location>
        <begin position="22"/>
        <end position="243"/>
    </location>
</feature>
<evidence type="ECO:0000256" key="1">
    <source>
        <dbReference type="SAM" id="SignalP"/>
    </source>
</evidence>
<dbReference type="Pfam" id="PF13731">
    <property type="entry name" value="WxL"/>
    <property type="match status" value="1"/>
</dbReference>
<feature type="chain" id="PRO_5026026586" evidence="1">
    <location>
        <begin position="21"/>
        <end position="243"/>
    </location>
</feature>
<dbReference type="EMBL" id="CP049887">
    <property type="protein sequence ID" value="QIL49719.1"/>
    <property type="molecule type" value="Genomic_DNA"/>
</dbReference>
<reference evidence="3 4" key="1">
    <citation type="submission" date="2020-03" db="EMBL/GenBank/DDBJ databases">
        <title>Vagococcus sp. nov., isolated from beetles.</title>
        <authorList>
            <person name="Hyun D.-W."/>
            <person name="Bae J.-W."/>
        </authorList>
    </citation>
    <scope>NUCLEOTIDE SEQUENCE [LARGE SCALE GENOMIC DNA]</scope>
    <source>
        <strain evidence="3 4">HDW17B</strain>
    </source>
</reference>
<accession>A0A6G8AXM9</accession>
<gene>
    <name evidence="3" type="ORF">G7082_02620</name>
</gene>
<evidence type="ECO:0000259" key="2">
    <source>
        <dbReference type="Pfam" id="PF13731"/>
    </source>
</evidence>
<evidence type="ECO:0000313" key="4">
    <source>
        <dbReference type="Proteomes" id="UP000501747"/>
    </source>
</evidence>
<dbReference type="Proteomes" id="UP000501747">
    <property type="component" value="Chromosome"/>
</dbReference>
<protein>
    <submittedName>
        <fullName evidence="3">WxL domain-containing protein</fullName>
    </submittedName>
</protein>
<dbReference type="InterPro" id="IPR027994">
    <property type="entry name" value="WxL_dom"/>
</dbReference>
<dbReference type="KEGG" id="vhy:G7082_02620"/>